<dbReference type="Gene3D" id="3.90.1480.10">
    <property type="entry name" value="Alpha-2,3-sialyltransferase"/>
    <property type="match status" value="1"/>
</dbReference>
<keyword evidence="2 5" id="KW-0547">Nucleotide-binding</keyword>
<dbReference type="GO" id="GO:0004788">
    <property type="term" value="F:thiamine diphosphokinase activity"/>
    <property type="evidence" value="ECO:0007669"/>
    <property type="project" value="InterPro"/>
</dbReference>
<keyword evidence="8" id="KW-1185">Reference proteome</keyword>
<name>A0A366MD86_9EURY</name>
<evidence type="ECO:0000256" key="4">
    <source>
        <dbReference type="ARBA" id="ARBA00022840"/>
    </source>
</evidence>
<dbReference type="AlphaFoldDB" id="A0A366MD86"/>
<evidence type="ECO:0000259" key="6">
    <source>
        <dbReference type="Pfam" id="PF01973"/>
    </source>
</evidence>
<dbReference type="EC" id="2.7.6.3" evidence="5"/>
<dbReference type="InterPro" id="IPR027510">
    <property type="entry name" value="HMPDK_MptE"/>
</dbReference>
<dbReference type="Pfam" id="PF01973">
    <property type="entry name" value="MptE-like"/>
    <property type="match status" value="1"/>
</dbReference>
<evidence type="ECO:0000256" key="3">
    <source>
        <dbReference type="ARBA" id="ARBA00022777"/>
    </source>
</evidence>
<reference evidence="7 8" key="1">
    <citation type="submission" date="2018-06" db="EMBL/GenBank/DDBJ databases">
        <title>Genomic insight into two independent archaeal endosymbiosis events.</title>
        <authorList>
            <person name="Lind A.E."/>
            <person name="Lewis W.H."/>
            <person name="Spang A."/>
            <person name="Guy L."/>
            <person name="Embley M.T."/>
            <person name="Ettema T.J.G."/>
        </authorList>
    </citation>
    <scope>NUCLEOTIDE SEQUENCE [LARGE SCALE GENOMIC DNA]</scope>
    <source>
        <strain evidence="7">NOE</strain>
    </source>
</reference>
<dbReference type="GO" id="GO:0005524">
    <property type="term" value="F:ATP binding"/>
    <property type="evidence" value="ECO:0007669"/>
    <property type="project" value="UniProtKB-UniRule"/>
</dbReference>
<keyword evidence="4 5" id="KW-0067">ATP-binding</keyword>
<dbReference type="PANTHER" id="PTHR39648">
    <property type="entry name" value="6-HYDROXYMETHYL-7,8-DIHYDROPTERIN PYROPHOSPHOKINASE"/>
    <property type="match status" value="1"/>
</dbReference>
<protein>
    <recommendedName>
        <fullName evidence="5">6-hydroxymethyl-7,8-dihydropterin pyrophosphokinase</fullName>
        <shortName evidence="5">HPPK</shortName>
        <ecNumber evidence="5">2.7.6.3</ecNumber>
    </recommendedName>
    <alternativeName>
        <fullName evidence="5">2-amino-4-hydroxy-6-hydroxymethyldihydropteridine pyrophosphokinase</fullName>
    </alternativeName>
    <alternativeName>
        <fullName evidence="5">6-hydroxymethyl-7,8-dihydropterin diphosphokinase</fullName>
        <shortName evidence="5">6-HMPDK</shortName>
    </alternativeName>
    <alternativeName>
        <fullName evidence="5">7,8-dihydro-6-hydroxymethylpterin diphosphokinase</fullName>
    </alternativeName>
    <alternativeName>
        <fullName evidence="5">7,8-dihydro-6-hydroxymethylpterin pyrophosphokinase</fullName>
        <shortName evidence="5">PPPK</shortName>
    </alternativeName>
</protein>
<comment type="caution">
    <text evidence="7">The sequence shown here is derived from an EMBL/GenBank/DDBJ whole genome shotgun (WGS) entry which is preliminary data.</text>
</comment>
<dbReference type="GO" id="GO:0000287">
    <property type="term" value="F:magnesium ion binding"/>
    <property type="evidence" value="ECO:0007669"/>
    <property type="project" value="UniProtKB-UniRule"/>
</dbReference>
<feature type="domain" description="6-hydroxymethylpterin diphosphokinase MptE-like" evidence="6">
    <location>
        <begin position="49"/>
        <end position="207"/>
    </location>
</feature>
<dbReference type="GO" id="GO:0003848">
    <property type="term" value="F:2-amino-4-hydroxy-6-hydroxymethyldihydropteridine diphosphokinase activity"/>
    <property type="evidence" value="ECO:0007669"/>
    <property type="project" value="UniProtKB-UniRule"/>
</dbReference>
<comment type="similarity">
    <text evidence="5">Belongs to the archaeal 6-HMPDK family.</text>
</comment>
<comment type="function">
    <text evidence="5">Catalyzes the transfer of diphosphate from ATP to 6-hydroxymethyl-7,8-dihydropterin (6-HMD), leading to 6-hydroxymethyl-7,8-dihydropterin diphosphate (6-HMDP).</text>
</comment>
<evidence type="ECO:0000313" key="8">
    <source>
        <dbReference type="Proteomes" id="UP000253099"/>
    </source>
</evidence>
<dbReference type="GO" id="GO:0009229">
    <property type="term" value="P:thiamine diphosphate biosynthetic process"/>
    <property type="evidence" value="ECO:0007669"/>
    <property type="project" value="InterPro"/>
</dbReference>
<dbReference type="InterPro" id="IPR036759">
    <property type="entry name" value="TPK_catalytic_sf"/>
</dbReference>
<dbReference type="SUPFAM" id="SSF63999">
    <property type="entry name" value="Thiamin pyrophosphokinase, catalytic domain"/>
    <property type="match status" value="1"/>
</dbReference>
<evidence type="ECO:0000256" key="2">
    <source>
        <dbReference type="ARBA" id="ARBA00022741"/>
    </source>
</evidence>
<dbReference type="PANTHER" id="PTHR39648:SF1">
    <property type="entry name" value="6-HYDROXYMETHYL-7,8-DIHYDROPTERIN PYROPHOSPHOKINASE"/>
    <property type="match status" value="1"/>
</dbReference>
<dbReference type="EMBL" id="NIZT01000025">
    <property type="protein sequence ID" value="RBQ23459.1"/>
    <property type="molecule type" value="Genomic_DNA"/>
</dbReference>
<dbReference type="Proteomes" id="UP000253099">
    <property type="component" value="Unassembled WGS sequence"/>
</dbReference>
<evidence type="ECO:0000256" key="5">
    <source>
        <dbReference type="HAMAP-Rule" id="MF_02131"/>
    </source>
</evidence>
<dbReference type="HAMAP" id="MF_02131">
    <property type="entry name" value="HMPDK_arch"/>
    <property type="match status" value="1"/>
</dbReference>
<dbReference type="GO" id="GO:2001118">
    <property type="term" value="P:tetrahydromethanopterin biosynthetic process"/>
    <property type="evidence" value="ECO:0007669"/>
    <property type="project" value="UniProtKB-UniRule"/>
</dbReference>
<dbReference type="UniPathway" id="UPA00065"/>
<dbReference type="InterPro" id="IPR002826">
    <property type="entry name" value="MptE-like"/>
</dbReference>
<comment type="catalytic activity">
    <reaction evidence="5">
        <text>6-hydroxymethyl-7,8-dihydropterin + ATP = (7,8-dihydropterin-6-yl)methyl diphosphate + AMP + H(+)</text>
        <dbReference type="Rhea" id="RHEA:11412"/>
        <dbReference type="ChEBI" id="CHEBI:15378"/>
        <dbReference type="ChEBI" id="CHEBI:30616"/>
        <dbReference type="ChEBI" id="CHEBI:44841"/>
        <dbReference type="ChEBI" id="CHEBI:72950"/>
        <dbReference type="ChEBI" id="CHEBI:456215"/>
        <dbReference type="EC" id="2.7.6.3"/>
    </reaction>
</comment>
<accession>A0A366MD86</accession>
<keyword evidence="3 5" id="KW-0418">Kinase</keyword>
<comment type="cofactor">
    <cofactor evidence="5">
        <name>Mg(2+)</name>
        <dbReference type="ChEBI" id="CHEBI:18420"/>
    </cofactor>
</comment>
<proteinExistence type="inferred from homology"/>
<keyword evidence="5" id="KW-0460">Magnesium</keyword>
<sequence length="257" mass="29242">MNFEEWDKWYEEILKDFGFSREDDERTASVLNKLLGNYGSIDIEDLVNNLHHENAAIHNFKRDKSTIKSFMVFGAGPSLKKDINYIKSRCNIEDPEDYIIIAADGATTGLLEEKIVPDIIVTDLDGKIEDLMLANDLRSFFVLHAHGNNFDQILKYTEKIHKVLGTTQSKPFSNLYNFGGFTDGDRAVFLAVALNAKKIVLAGMDFGKIVSKYSRPDIKDEAALADETKQKKLQYAEKLIDWVKENKNIEIINLSKQ</sequence>
<evidence type="ECO:0000256" key="1">
    <source>
        <dbReference type="ARBA" id="ARBA00022679"/>
    </source>
</evidence>
<keyword evidence="1 5" id="KW-0808">Transferase</keyword>
<evidence type="ECO:0000313" key="7">
    <source>
        <dbReference type="EMBL" id="RBQ23459.1"/>
    </source>
</evidence>
<gene>
    <name evidence="5 7" type="primary">mptE</name>
    <name evidence="7" type="ORF">ALNOE001_10600</name>
</gene>
<dbReference type="GO" id="GO:0016301">
    <property type="term" value="F:kinase activity"/>
    <property type="evidence" value="ECO:0007669"/>
    <property type="project" value="UniProtKB-KW"/>
</dbReference>
<organism evidence="7 8">
    <name type="scientific">Candidatus Methanobinarius endosymbioticus</name>
    <dbReference type="NCBI Taxonomy" id="2006182"/>
    <lineage>
        <taxon>Archaea</taxon>
        <taxon>Methanobacteriati</taxon>
        <taxon>Methanobacteriota</taxon>
        <taxon>Methanomada group</taxon>
        <taxon>Methanobacteria</taxon>
        <taxon>Methanobacteriales</taxon>
        <taxon>Methanobacteriaceae</taxon>
        <taxon>Candidatus Methanobinarius</taxon>
    </lineage>
</organism>
<comment type="pathway">
    <text evidence="5">Cofactor biosynthesis; 5,6,7,8-tetrahydromethanopterin biosynthesis.</text>
</comment>